<evidence type="ECO:0000313" key="2">
    <source>
        <dbReference type="EMBL" id="KAF5613254.1"/>
    </source>
</evidence>
<dbReference type="Proteomes" id="UP000547976">
    <property type="component" value="Unassembled WGS sequence"/>
</dbReference>
<dbReference type="Gene3D" id="3.30.710.10">
    <property type="entry name" value="Potassium Channel Kv1.1, Chain A"/>
    <property type="match status" value="1"/>
</dbReference>
<organism evidence="2 3">
    <name type="scientific">Gibberella subglutinans</name>
    <name type="common">Fusarium subglutinans</name>
    <dbReference type="NCBI Taxonomy" id="42677"/>
    <lineage>
        <taxon>Eukaryota</taxon>
        <taxon>Fungi</taxon>
        <taxon>Dikarya</taxon>
        <taxon>Ascomycota</taxon>
        <taxon>Pezizomycotina</taxon>
        <taxon>Sordariomycetes</taxon>
        <taxon>Hypocreomycetidae</taxon>
        <taxon>Hypocreales</taxon>
        <taxon>Nectriaceae</taxon>
        <taxon>Fusarium</taxon>
        <taxon>Fusarium fujikuroi species complex</taxon>
    </lineage>
</organism>
<keyword evidence="3" id="KW-1185">Reference proteome</keyword>
<dbReference type="OrthoDB" id="5275938at2759"/>
<proteinExistence type="predicted"/>
<protein>
    <recommendedName>
        <fullName evidence="1">BTB domain-containing protein</fullName>
    </recommendedName>
</protein>
<accession>A0A8H5QDI2</accession>
<name>A0A8H5QDI2_GIBSU</name>
<gene>
    <name evidence="2" type="ORF">FSUBG_984</name>
</gene>
<dbReference type="PROSITE" id="PS50097">
    <property type="entry name" value="BTB"/>
    <property type="match status" value="1"/>
</dbReference>
<dbReference type="EMBL" id="JAAOAV010000004">
    <property type="protein sequence ID" value="KAF5613254.1"/>
    <property type="molecule type" value="Genomic_DNA"/>
</dbReference>
<dbReference type="GeneID" id="59323114"/>
<reference evidence="2 3" key="1">
    <citation type="submission" date="2020-05" db="EMBL/GenBank/DDBJ databases">
        <title>Identification and distribution of gene clusters putatively required for synthesis of sphingolipid metabolism inhibitors in phylogenetically diverse species of the filamentous fungus Fusarium.</title>
        <authorList>
            <person name="Kim H.-S."/>
            <person name="Busman M."/>
            <person name="Brown D.W."/>
            <person name="Divon H."/>
            <person name="Uhlig S."/>
            <person name="Proctor R.H."/>
        </authorList>
    </citation>
    <scope>NUCLEOTIDE SEQUENCE [LARGE SCALE GENOMIC DNA]</scope>
    <source>
        <strain evidence="2 3">NRRL 66333</strain>
    </source>
</reference>
<comment type="caution">
    <text evidence="2">The sequence shown here is derived from an EMBL/GenBank/DDBJ whole genome shotgun (WGS) entry which is preliminary data.</text>
</comment>
<feature type="domain" description="BTB" evidence="1">
    <location>
        <begin position="90"/>
        <end position="144"/>
    </location>
</feature>
<evidence type="ECO:0000313" key="3">
    <source>
        <dbReference type="Proteomes" id="UP000547976"/>
    </source>
</evidence>
<dbReference type="RefSeq" id="XP_036543570.1">
    <property type="nucleotide sequence ID" value="XM_036688396.1"/>
</dbReference>
<dbReference type="InterPro" id="IPR000210">
    <property type="entry name" value="BTB/POZ_dom"/>
</dbReference>
<sequence length="395" mass="44888">MNKTTVEQLILPASLDRHFTAAAGISPTGTFISSTLFDPLSNLYLLNLLPSNREPSLIFTMSTPRDKRQKVDKEKENPTAPDFQRFVPHGDVVFIVNNDRRVRVHSTVMKDASRVFATMLGPNFMEGQALAAANTETDHFEIALPEEESSLCFEWICRALHCQSETTLWSPTCAEIVKVWSIIDKYDMKQSMHLSVMFWTQDILSKTCHSKDIWLMALICFQNQDSASYTTATRKLLSDGGSFLARASETEKRSESNMPGRSLYRLAANLQASQIELQRKVAKLVYNEIPSLIYSNYCPTATIRTLYFDHLVELMPENGHPCFLDPEAPLSRVDQALSKLDNWLSYYRTEHEVECETCAESQHELRKTIRDKRPRLSGLCLGCFEGDNTCPAHKK</sequence>
<evidence type="ECO:0000259" key="1">
    <source>
        <dbReference type="PROSITE" id="PS50097"/>
    </source>
</evidence>
<dbReference type="InterPro" id="IPR011333">
    <property type="entry name" value="SKP1/BTB/POZ_sf"/>
</dbReference>
<dbReference type="AlphaFoldDB" id="A0A8H5QDI2"/>